<dbReference type="AlphaFoldDB" id="A0AAN7R5V5"/>
<organism evidence="1 2">
    <name type="scientific">Trapa natans</name>
    <name type="common">Water chestnut</name>
    <dbReference type="NCBI Taxonomy" id="22666"/>
    <lineage>
        <taxon>Eukaryota</taxon>
        <taxon>Viridiplantae</taxon>
        <taxon>Streptophyta</taxon>
        <taxon>Embryophyta</taxon>
        <taxon>Tracheophyta</taxon>
        <taxon>Spermatophyta</taxon>
        <taxon>Magnoliopsida</taxon>
        <taxon>eudicotyledons</taxon>
        <taxon>Gunneridae</taxon>
        <taxon>Pentapetalae</taxon>
        <taxon>rosids</taxon>
        <taxon>malvids</taxon>
        <taxon>Myrtales</taxon>
        <taxon>Lythraceae</taxon>
        <taxon>Trapa</taxon>
    </lineage>
</organism>
<sequence length="122" mass="12939">MMETEGGFCFGEASDSTAEAAAAMTKSHLPLETPATSASAVTLLLDPSPSLPAQRKKSSLSLTGTKRCKVEGSDGQLEEGNLHTCTERRTGEADFDLQVHSGLHSCASPAPLSSSIKRYRWL</sequence>
<accession>A0AAN7R5V5</accession>
<dbReference type="Proteomes" id="UP001346149">
    <property type="component" value="Unassembled WGS sequence"/>
</dbReference>
<proteinExistence type="predicted"/>
<protein>
    <submittedName>
        <fullName evidence="1">Uncharacterized protein</fullName>
    </submittedName>
</protein>
<dbReference type="EMBL" id="JAXQNO010000012">
    <property type="protein sequence ID" value="KAK4786978.1"/>
    <property type="molecule type" value="Genomic_DNA"/>
</dbReference>
<reference evidence="1 2" key="1">
    <citation type="journal article" date="2023" name="Hortic Res">
        <title>Pangenome of water caltrop reveals structural variations and asymmetric subgenome divergence after allopolyploidization.</title>
        <authorList>
            <person name="Zhang X."/>
            <person name="Chen Y."/>
            <person name="Wang L."/>
            <person name="Yuan Y."/>
            <person name="Fang M."/>
            <person name="Shi L."/>
            <person name="Lu R."/>
            <person name="Comes H.P."/>
            <person name="Ma Y."/>
            <person name="Chen Y."/>
            <person name="Huang G."/>
            <person name="Zhou Y."/>
            <person name="Zheng Z."/>
            <person name="Qiu Y."/>
        </authorList>
    </citation>
    <scope>NUCLEOTIDE SEQUENCE [LARGE SCALE GENOMIC DNA]</scope>
    <source>
        <strain evidence="1">F231</strain>
    </source>
</reference>
<gene>
    <name evidence="1" type="ORF">SAY86_010811</name>
</gene>
<keyword evidence="2" id="KW-1185">Reference proteome</keyword>
<evidence type="ECO:0000313" key="2">
    <source>
        <dbReference type="Proteomes" id="UP001346149"/>
    </source>
</evidence>
<evidence type="ECO:0000313" key="1">
    <source>
        <dbReference type="EMBL" id="KAK4786978.1"/>
    </source>
</evidence>
<name>A0AAN7R5V5_TRANT</name>
<comment type="caution">
    <text evidence="1">The sequence shown here is derived from an EMBL/GenBank/DDBJ whole genome shotgun (WGS) entry which is preliminary data.</text>
</comment>